<organism evidence="1">
    <name type="scientific">bioreactor metagenome</name>
    <dbReference type="NCBI Taxonomy" id="1076179"/>
    <lineage>
        <taxon>unclassified sequences</taxon>
        <taxon>metagenomes</taxon>
        <taxon>ecological metagenomes</taxon>
    </lineage>
</organism>
<gene>
    <name evidence="1" type="ORF">SDC9_152687</name>
</gene>
<evidence type="ECO:0000313" key="1">
    <source>
        <dbReference type="EMBL" id="MPN05437.1"/>
    </source>
</evidence>
<sequence>MPVENIVAQHHRTGRTVQKFLSYDEGLSQSFRPRLLRILYADAPRATAFQQHPEIRQIMRRGNNQNVANTGQHQH</sequence>
<reference evidence="1" key="1">
    <citation type="submission" date="2019-08" db="EMBL/GenBank/DDBJ databases">
        <authorList>
            <person name="Kucharzyk K."/>
            <person name="Murdoch R.W."/>
            <person name="Higgins S."/>
            <person name="Loffler F."/>
        </authorList>
    </citation>
    <scope>NUCLEOTIDE SEQUENCE</scope>
</reference>
<proteinExistence type="predicted"/>
<accession>A0A645EUA9</accession>
<dbReference type="AlphaFoldDB" id="A0A645EUA9"/>
<name>A0A645EUA9_9ZZZZ</name>
<comment type="caution">
    <text evidence="1">The sequence shown here is derived from an EMBL/GenBank/DDBJ whole genome shotgun (WGS) entry which is preliminary data.</text>
</comment>
<dbReference type="EMBL" id="VSSQ01051349">
    <property type="protein sequence ID" value="MPN05437.1"/>
    <property type="molecule type" value="Genomic_DNA"/>
</dbReference>
<protein>
    <submittedName>
        <fullName evidence="1">Uncharacterized protein</fullName>
    </submittedName>
</protein>